<reference evidence="7 8" key="1">
    <citation type="submission" date="2016-10" db="EMBL/GenBank/DDBJ databases">
        <authorList>
            <person name="de Groot N.N."/>
        </authorList>
    </citation>
    <scope>NUCLEOTIDE SEQUENCE [LARGE SCALE GENOMIC DNA]</scope>
    <source>
        <strain evidence="7 8">DSM 13305</strain>
    </source>
</reference>
<evidence type="ECO:0000256" key="1">
    <source>
        <dbReference type="ARBA" id="ARBA00010466"/>
    </source>
</evidence>
<dbReference type="Pfam" id="PF04198">
    <property type="entry name" value="Sugar-bind"/>
    <property type="match status" value="1"/>
</dbReference>
<evidence type="ECO:0000256" key="4">
    <source>
        <dbReference type="ARBA" id="ARBA00023163"/>
    </source>
</evidence>
<dbReference type="AlphaFoldDB" id="A0A1H8TM31"/>
<evidence type="ECO:0000313" key="7">
    <source>
        <dbReference type="EMBL" id="SEO91623.1"/>
    </source>
</evidence>
<keyword evidence="8" id="KW-1185">Reference proteome</keyword>
<evidence type="ECO:0000259" key="6">
    <source>
        <dbReference type="Pfam" id="PF04545"/>
    </source>
</evidence>
<dbReference type="Proteomes" id="UP000198847">
    <property type="component" value="Unassembled WGS sequence"/>
</dbReference>
<dbReference type="InterPro" id="IPR007324">
    <property type="entry name" value="Sugar-bd_dom_put"/>
</dbReference>
<evidence type="ECO:0000256" key="3">
    <source>
        <dbReference type="ARBA" id="ARBA00023125"/>
    </source>
</evidence>
<comment type="similarity">
    <text evidence="1">Belongs to the SorC transcriptional regulatory family.</text>
</comment>
<sequence length="320" mass="35395">MQKIVDDSRLIVKCCKLYYEENYTQNEIASILGVSRPTVSRLLKEGKETGIVRIEIINPLRNNFESLERKIEKLFGMKEVIIVEDEADDRLQTIQVAKAAAEYLMRIVKPGNTIGVSMGNTVKCIANYIANPGKLNLTFVPFIGGVGQSQREIHPNEIITDLARAFGGSFKLLHAPAVVSNENIRKEILKETSIKEVLDYAKLCNIGLVGVGSPTDPASSMMSSGYFNLYDTSNLDKAGAIGDICLRFYDIEGNTDRFEFNKRVVGIEMEALKRIETMIGVACGEKKVMAIIGALHSKLINVLVTNYSSATAISDYAEQR</sequence>
<evidence type="ECO:0000256" key="2">
    <source>
        <dbReference type="ARBA" id="ARBA00023015"/>
    </source>
</evidence>
<dbReference type="GO" id="GO:0003677">
    <property type="term" value="F:DNA binding"/>
    <property type="evidence" value="ECO:0007669"/>
    <property type="project" value="UniProtKB-KW"/>
</dbReference>
<dbReference type="SUPFAM" id="SSF88659">
    <property type="entry name" value="Sigma3 and sigma4 domains of RNA polymerase sigma factors"/>
    <property type="match status" value="1"/>
</dbReference>
<dbReference type="InterPro" id="IPR013324">
    <property type="entry name" value="RNA_pol_sigma_r3/r4-like"/>
</dbReference>
<keyword evidence="3 7" id="KW-0238">DNA-binding</keyword>
<dbReference type="Pfam" id="PF04545">
    <property type="entry name" value="Sigma70_r4"/>
    <property type="match status" value="1"/>
</dbReference>
<evidence type="ECO:0000313" key="8">
    <source>
        <dbReference type="Proteomes" id="UP000198847"/>
    </source>
</evidence>
<keyword evidence="2" id="KW-0805">Transcription regulation</keyword>
<protein>
    <submittedName>
        <fullName evidence="7">DNA-binding transcriptional regulator LsrR, DeoR family</fullName>
    </submittedName>
</protein>
<dbReference type="InterPro" id="IPR007630">
    <property type="entry name" value="RNA_pol_sigma70_r4"/>
</dbReference>
<dbReference type="GO" id="GO:0030246">
    <property type="term" value="F:carbohydrate binding"/>
    <property type="evidence" value="ECO:0007669"/>
    <property type="project" value="InterPro"/>
</dbReference>
<feature type="domain" description="Sugar-binding" evidence="5">
    <location>
        <begin position="66"/>
        <end position="313"/>
    </location>
</feature>
<evidence type="ECO:0000259" key="5">
    <source>
        <dbReference type="Pfam" id="PF04198"/>
    </source>
</evidence>
<dbReference type="EMBL" id="FODY01000007">
    <property type="protein sequence ID" value="SEO91623.1"/>
    <property type="molecule type" value="Genomic_DNA"/>
</dbReference>
<dbReference type="SUPFAM" id="SSF100950">
    <property type="entry name" value="NagB/RpiA/CoA transferase-like"/>
    <property type="match status" value="1"/>
</dbReference>
<dbReference type="InterPro" id="IPR037171">
    <property type="entry name" value="NagB/RpiA_transferase-like"/>
</dbReference>
<dbReference type="RefSeq" id="WP_091745369.1">
    <property type="nucleotide sequence ID" value="NZ_FODY01000007.1"/>
</dbReference>
<organism evidence="7 8">
    <name type="scientific">Propionispora vibrioides</name>
    <dbReference type="NCBI Taxonomy" id="112903"/>
    <lineage>
        <taxon>Bacteria</taxon>
        <taxon>Bacillati</taxon>
        <taxon>Bacillota</taxon>
        <taxon>Negativicutes</taxon>
        <taxon>Selenomonadales</taxon>
        <taxon>Sporomusaceae</taxon>
        <taxon>Propionispora</taxon>
    </lineage>
</organism>
<dbReference type="GO" id="GO:0006352">
    <property type="term" value="P:DNA-templated transcription initiation"/>
    <property type="evidence" value="ECO:0007669"/>
    <property type="project" value="InterPro"/>
</dbReference>
<gene>
    <name evidence="7" type="ORF">SAMN04490178_10711</name>
</gene>
<dbReference type="STRING" id="112903.SAMN04490178_10711"/>
<dbReference type="GO" id="GO:0003700">
    <property type="term" value="F:DNA-binding transcription factor activity"/>
    <property type="evidence" value="ECO:0007669"/>
    <property type="project" value="InterPro"/>
</dbReference>
<accession>A0A1H8TM31</accession>
<name>A0A1H8TM31_9FIRM</name>
<dbReference type="PANTHER" id="PTHR34294:SF1">
    <property type="entry name" value="TRANSCRIPTIONAL REGULATOR LSRR"/>
    <property type="match status" value="1"/>
</dbReference>
<proteinExistence type="inferred from homology"/>
<dbReference type="PANTHER" id="PTHR34294">
    <property type="entry name" value="TRANSCRIPTIONAL REGULATOR-RELATED"/>
    <property type="match status" value="1"/>
</dbReference>
<keyword evidence="4" id="KW-0804">Transcription</keyword>
<dbReference type="InterPro" id="IPR051054">
    <property type="entry name" value="SorC_transcr_regulators"/>
</dbReference>
<dbReference type="OrthoDB" id="58802at2"/>
<dbReference type="Gene3D" id="3.40.50.1360">
    <property type="match status" value="1"/>
</dbReference>
<dbReference type="Gene3D" id="1.10.10.60">
    <property type="entry name" value="Homeodomain-like"/>
    <property type="match status" value="1"/>
</dbReference>
<feature type="domain" description="RNA polymerase sigma-70 region 4" evidence="6">
    <location>
        <begin position="16"/>
        <end position="46"/>
    </location>
</feature>